<protein>
    <submittedName>
        <fullName evidence="3">Class I SAM-dependent methyltransferase</fullName>
        <ecNumber evidence="3">2.1.1.-</ecNumber>
    </submittedName>
</protein>
<keyword evidence="4" id="KW-1185">Reference proteome</keyword>
<dbReference type="SUPFAM" id="SSF53335">
    <property type="entry name" value="S-adenosyl-L-methionine-dependent methyltransferases"/>
    <property type="match status" value="1"/>
</dbReference>
<dbReference type="RefSeq" id="WP_345403651.1">
    <property type="nucleotide sequence ID" value="NZ_BAABLA010000115.1"/>
</dbReference>
<sequence length="213" mass="22490">MGLRESFERGLAKQLGHPTGRRGALTGMLLNHRNAQLISDAIAALDLKPGAVAADIGFGGGTGLRTLLELVGPSGTVHGIDVSEAMLARARRKYAKAIDTGTLELHEASMSRLPLDDASVDGVITVNTIYFIDDLKRAFTEVAGVLAPGGRFVIGMADPDAMTEMPVTRHGFTVRPTDDVVAALRAAHLDLVEHRRSGTGQRAPHLLVTTPAA</sequence>
<dbReference type="InterPro" id="IPR013216">
    <property type="entry name" value="Methyltransf_11"/>
</dbReference>
<keyword evidence="3" id="KW-0808">Transferase</keyword>
<organism evidence="3 4">
    <name type="scientific">Haloechinothrix salitolerans</name>
    <dbReference type="NCBI Taxonomy" id="926830"/>
    <lineage>
        <taxon>Bacteria</taxon>
        <taxon>Bacillati</taxon>
        <taxon>Actinomycetota</taxon>
        <taxon>Actinomycetes</taxon>
        <taxon>Pseudonocardiales</taxon>
        <taxon>Pseudonocardiaceae</taxon>
        <taxon>Haloechinothrix</taxon>
    </lineage>
</organism>
<keyword evidence="3" id="KW-0489">Methyltransferase</keyword>
<comment type="caution">
    <text evidence="3">The sequence shown here is derived from an EMBL/GenBank/DDBJ whole genome shotgun (WGS) entry which is preliminary data.</text>
</comment>
<proteinExistence type="predicted"/>
<evidence type="ECO:0000256" key="1">
    <source>
        <dbReference type="SAM" id="MobiDB-lite"/>
    </source>
</evidence>
<dbReference type="Proteomes" id="UP001596337">
    <property type="component" value="Unassembled WGS sequence"/>
</dbReference>
<feature type="compositionally biased region" description="Basic and acidic residues" evidence="1">
    <location>
        <begin position="1"/>
        <end position="11"/>
    </location>
</feature>
<feature type="region of interest" description="Disordered" evidence="1">
    <location>
        <begin position="1"/>
        <end position="20"/>
    </location>
</feature>
<evidence type="ECO:0000313" key="3">
    <source>
        <dbReference type="EMBL" id="MFC6865818.1"/>
    </source>
</evidence>
<dbReference type="PANTHER" id="PTHR43591">
    <property type="entry name" value="METHYLTRANSFERASE"/>
    <property type="match status" value="1"/>
</dbReference>
<dbReference type="EMBL" id="JBHSXX010000001">
    <property type="protein sequence ID" value="MFC6865818.1"/>
    <property type="molecule type" value="Genomic_DNA"/>
</dbReference>
<dbReference type="InterPro" id="IPR029063">
    <property type="entry name" value="SAM-dependent_MTases_sf"/>
</dbReference>
<dbReference type="Gene3D" id="3.40.50.150">
    <property type="entry name" value="Vaccinia Virus protein VP39"/>
    <property type="match status" value="1"/>
</dbReference>
<accession>A0ABW2BUH6</accession>
<evidence type="ECO:0000313" key="4">
    <source>
        <dbReference type="Proteomes" id="UP001596337"/>
    </source>
</evidence>
<dbReference type="GO" id="GO:0032259">
    <property type="term" value="P:methylation"/>
    <property type="evidence" value="ECO:0007669"/>
    <property type="project" value="UniProtKB-KW"/>
</dbReference>
<evidence type="ECO:0000259" key="2">
    <source>
        <dbReference type="Pfam" id="PF08241"/>
    </source>
</evidence>
<dbReference type="GO" id="GO:0008168">
    <property type="term" value="F:methyltransferase activity"/>
    <property type="evidence" value="ECO:0007669"/>
    <property type="project" value="UniProtKB-KW"/>
</dbReference>
<dbReference type="Pfam" id="PF08241">
    <property type="entry name" value="Methyltransf_11"/>
    <property type="match status" value="1"/>
</dbReference>
<feature type="domain" description="Methyltransferase type 11" evidence="2">
    <location>
        <begin position="55"/>
        <end position="154"/>
    </location>
</feature>
<reference evidence="4" key="1">
    <citation type="journal article" date="2019" name="Int. J. Syst. Evol. Microbiol.">
        <title>The Global Catalogue of Microorganisms (GCM) 10K type strain sequencing project: providing services to taxonomists for standard genome sequencing and annotation.</title>
        <authorList>
            <consortium name="The Broad Institute Genomics Platform"/>
            <consortium name="The Broad Institute Genome Sequencing Center for Infectious Disease"/>
            <person name="Wu L."/>
            <person name="Ma J."/>
        </authorList>
    </citation>
    <scope>NUCLEOTIDE SEQUENCE [LARGE SCALE GENOMIC DNA]</scope>
    <source>
        <strain evidence="4">KCTC 32255</strain>
    </source>
</reference>
<name>A0ABW2BUH6_9PSEU</name>
<dbReference type="CDD" id="cd02440">
    <property type="entry name" value="AdoMet_MTases"/>
    <property type="match status" value="1"/>
</dbReference>
<dbReference type="EC" id="2.1.1.-" evidence="3"/>
<gene>
    <name evidence="3" type="ORF">ACFQGD_01520</name>
</gene>